<dbReference type="Proteomes" id="UP000092666">
    <property type="component" value="Unassembled WGS sequence"/>
</dbReference>
<comment type="similarity">
    <text evidence="1 9">Belongs to the lysophospholipase family.</text>
</comment>
<feature type="domain" description="PLA2c" evidence="10">
    <location>
        <begin position="66"/>
        <end position="595"/>
    </location>
</feature>
<name>A0A1B9GY05_9TREE</name>
<dbReference type="AlphaFoldDB" id="A0A1B9GY05"/>
<proteinExistence type="inferred from homology"/>
<reference evidence="11 12" key="1">
    <citation type="submission" date="2013-07" db="EMBL/GenBank/DDBJ databases">
        <title>The Genome Sequence of Cryptococcus heveanensis BCC8398.</title>
        <authorList>
            <consortium name="The Broad Institute Genome Sequencing Platform"/>
            <person name="Cuomo C."/>
            <person name="Litvintseva A."/>
            <person name="Chen Y."/>
            <person name="Heitman J."/>
            <person name="Sun S."/>
            <person name="Springer D."/>
            <person name="Dromer F."/>
            <person name="Young S.K."/>
            <person name="Zeng Q."/>
            <person name="Gargeya S."/>
            <person name="Fitzgerald M."/>
            <person name="Abouelleil A."/>
            <person name="Alvarado L."/>
            <person name="Berlin A.M."/>
            <person name="Chapman S.B."/>
            <person name="Dewar J."/>
            <person name="Goldberg J."/>
            <person name="Griggs A."/>
            <person name="Gujja S."/>
            <person name="Hansen M."/>
            <person name="Howarth C."/>
            <person name="Imamovic A."/>
            <person name="Larimer J."/>
            <person name="McCowan C."/>
            <person name="Murphy C."/>
            <person name="Pearson M."/>
            <person name="Priest M."/>
            <person name="Roberts A."/>
            <person name="Saif S."/>
            <person name="Shea T."/>
            <person name="Sykes S."/>
            <person name="Wortman J."/>
            <person name="Nusbaum C."/>
            <person name="Birren B."/>
        </authorList>
    </citation>
    <scope>NUCLEOTIDE SEQUENCE [LARGE SCALE GENOMIC DNA]</scope>
    <source>
        <strain evidence="11 12">BCC8398</strain>
    </source>
</reference>
<evidence type="ECO:0000256" key="3">
    <source>
        <dbReference type="ARBA" id="ARBA00022729"/>
    </source>
</evidence>
<evidence type="ECO:0000256" key="5">
    <source>
        <dbReference type="ARBA" id="ARBA00022963"/>
    </source>
</evidence>
<sequence>MIPFISSKELFLLLIPLVATQIAAIHGPHEMAVDAAQWVLEDHSALRHAARTFFGGDVSYAPTKVQCPKDIEWLSDTSSLVKGEQQFLVKREKVVQRAVEKMMKQHNLPTPPRTPIIGYAISGGGYRSMITGLGGLMGLMPNSPEAVAAGTGGWSNAITYIAGLSGGSWATGSWIANGGMLPLDLLKNIWSLDSNLIYRDNDKFYFYSNLIGQVDAKRETGLPAQLTDYWALALSEQLLPMEYRMKGHPDLTISQLPEVIPKLGNGELPMPSIIASQRQEGEYVVAQNSTVWEFTPYAFGSWAFGSEKKVPGGFMPIEYLGTRLSGGQVNGSCWKGLDRLGFVMGTSATLFNGLLLELNSTNSHNIIVRAVKDMLYNLGKDNFDVSRVPNPFKGWHEAENPLKEFEYLTLVDAGETDQNLPLEPLLIPERKVDAIIAFDASRQTTTSWPNGSSIHTTYTRAHIIDDDDNADEKRGTKIDMPKVPTANGFVNGRLNTRPTFFGCEERETPLVVYIPQYPWTYYSNKSTFQLDYDIHAATETMLNGMRSLTLNSTVPTWSTCLSCALTDRSFSYTRDNRTAICQKCMDTFCWDGTNDDSTPQEYKPVMGVPDWLEEKGLVKMSMMDGIHGTNSWGDLVKAGLSEGSWKDLASGVIKAVGKKMGLV</sequence>
<gene>
    <name evidence="11" type="ORF">I316_02412</name>
</gene>
<evidence type="ECO:0000256" key="9">
    <source>
        <dbReference type="RuleBase" id="RU362103"/>
    </source>
</evidence>
<reference evidence="12" key="2">
    <citation type="submission" date="2013-12" db="EMBL/GenBank/DDBJ databases">
        <title>Evolution of pathogenesis and genome organization in the Tremellales.</title>
        <authorList>
            <person name="Cuomo C."/>
            <person name="Litvintseva A."/>
            <person name="Heitman J."/>
            <person name="Chen Y."/>
            <person name="Sun S."/>
            <person name="Springer D."/>
            <person name="Dromer F."/>
            <person name="Young S."/>
            <person name="Zeng Q."/>
            <person name="Chapman S."/>
            <person name="Gujja S."/>
            <person name="Saif S."/>
            <person name="Birren B."/>
        </authorList>
    </citation>
    <scope>NUCLEOTIDE SEQUENCE [LARGE SCALE GENOMIC DNA]</scope>
    <source>
        <strain evidence="12">BCC8398</strain>
    </source>
</reference>
<dbReference type="PROSITE" id="PS51210">
    <property type="entry name" value="PLA2C"/>
    <property type="match status" value="1"/>
</dbReference>
<evidence type="ECO:0000256" key="1">
    <source>
        <dbReference type="ARBA" id="ARBA00008780"/>
    </source>
</evidence>
<dbReference type="GO" id="GO:0004623">
    <property type="term" value="F:phospholipase A2 activity"/>
    <property type="evidence" value="ECO:0007669"/>
    <property type="project" value="TreeGrafter"/>
</dbReference>
<comment type="catalytic activity">
    <reaction evidence="9">
        <text>a 1-acyl-sn-glycero-3-phosphocholine + H2O = sn-glycerol 3-phosphocholine + a fatty acid + H(+)</text>
        <dbReference type="Rhea" id="RHEA:15177"/>
        <dbReference type="ChEBI" id="CHEBI:15377"/>
        <dbReference type="ChEBI" id="CHEBI:15378"/>
        <dbReference type="ChEBI" id="CHEBI:16870"/>
        <dbReference type="ChEBI" id="CHEBI:28868"/>
        <dbReference type="ChEBI" id="CHEBI:58168"/>
        <dbReference type="EC" id="3.1.1.5"/>
    </reaction>
</comment>
<evidence type="ECO:0000256" key="7">
    <source>
        <dbReference type="ARBA" id="ARBA00023180"/>
    </source>
</evidence>
<keyword evidence="12" id="KW-1185">Reference proteome</keyword>
<protein>
    <recommendedName>
        <fullName evidence="2 9">Lysophospholipase</fullName>
        <ecNumber evidence="2 9">3.1.1.5</ecNumber>
    </recommendedName>
</protein>
<feature type="chain" id="PRO_5008448377" description="Lysophospholipase" evidence="9">
    <location>
        <begin position="25"/>
        <end position="663"/>
    </location>
</feature>
<evidence type="ECO:0000256" key="2">
    <source>
        <dbReference type="ARBA" id="ARBA00013274"/>
    </source>
</evidence>
<dbReference type="Pfam" id="PF01735">
    <property type="entry name" value="PLA2_B"/>
    <property type="match status" value="1"/>
</dbReference>
<feature type="signal peptide" evidence="9">
    <location>
        <begin position="1"/>
        <end position="24"/>
    </location>
</feature>
<evidence type="ECO:0000313" key="12">
    <source>
        <dbReference type="Proteomes" id="UP000092666"/>
    </source>
</evidence>
<dbReference type="InterPro" id="IPR016035">
    <property type="entry name" value="Acyl_Trfase/lysoPLipase"/>
</dbReference>
<dbReference type="PANTHER" id="PTHR10728">
    <property type="entry name" value="CYTOSOLIC PHOSPHOLIPASE A2"/>
    <property type="match status" value="1"/>
</dbReference>
<keyword evidence="5 8" id="KW-0442">Lipid degradation</keyword>
<dbReference type="SUPFAM" id="SSF52151">
    <property type="entry name" value="FabD/lysophospholipase-like"/>
    <property type="match status" value="1"/>
</dbReference>
<dbReference type="EMBL" id="KI669497">
    <property type="protein sequence ID" value="OCF35917.1"/>
    <property type="molecule type" value="Genomic_DNA"/>
</dbReference>
<keyword evidence="3 9" id="KW-0732">Signal</keyword>
<dbReference type="Gene3D" id="3.40.1090.10">
    <property type="entry name" value="Cytosolic phospholipase A2 catalytic domain"/>
    <property type="match status" value="1"/>
</dbReference>
<dbReference type="OrthoDB" id="4084751at2759"/>
<dbReference type="GO" id="GO:0005829">
    <property type="term" value="C:cytosol"/>
    <property type="evidence" value="ECO:0007669"/>
    <property type="project" value="TreeGrafter"/>
</dbReference>
<keyword evidence="6 8" id="KW-0443">Lipid metabolism</keyword>
<keyword evidence="7" id="KW-0325">Glycoprotein</keyword>
<evidence type="ECO:0000256" key="4">
    <source>
        <dbReference type="ARBA" id="ARBA00022801"/>
    </source>
</evidence>
<dbReference type="InterPro" id="IPR002642">
    <property type="entry name" value="LysoPLipase_cat_dom"/>
</dbReference>
<organism evidence="11 12">
    <name type="scientific">Kwoniella heveanensis BCC8398</name>
    <dbReference type="NCBI Taxonomy" id="1296120"/>
    <lineage>
        <taxon>Eukaryota</taxon>
        <taxon>Fungi</taxon>
        <taxon>Dikarya</taxon>
        <taxon>Basidiomycota</taxon>
        <taxon>Agaricomycotina</taxon>
        <taxon>Tremellomycetes</taxon>
        <taxon>Tremellales</taxon>
        <taxon>Cryptococcaceae</taxon>
        <taxon>Kwoniella</taxon>
    </lineage>
</organism>
<dbReference type="PANTHER" id="PTHR10728:SF33">
    <property type="entry name" value="LYSOPHOSPHOLIPASE 1-RELATED"/>
    <property type="match status" value="1"/>
</dbReference>
<evidence type="ECO:0000256" key="8">
    <source>
        <dbReference type="PROSITE-ProRule" id="PRU00555"/>
    </source>
</evidence>
<dbReference type="EC" id="3.1.1.5" evidence="2 9"/>
<evidence type="ECO:0000256" key="6">
    <source>
        <dbReference type="ARBA" id="ARBA00023098"/>
    </source>
</evidence>
<dbReference type="STRING" id="1296120.A0A1B9GY05"/>
<keyword evidence="4 8" id="KW-0378">Hydrolase</keyword>
<evidence type="ECO:0000313" key="11">
    <source>
        <dbReference type="EMBL" id="OCF35917.1"/>
    </source>
</evidence>
<dbReference type="GO" id="GO:0004622">
    <property type="term" value="F:phosphatidylcholine lysophospholipase activity"/>
    <property type="evidence" value="ECO:0007669"/>
    <property type="project" value="UniProtKB-EC"/>
</dbReference>
<accession>A0A1B9GY05</accession>
<dbReference type="GO" id="GO:0046475">
    <property type="term" value="P:glycerophospholipid catabolic process"/>
    <property type="evidence" value="ECO:0007669"/>
    <property type="project" value="TreeGrafter"/>
</dbReference>
<dbReference type="SMART" id="SM00022">
    <property type="entry name" value="PLAc"/>
    <property type="match status" value="1"/>
</dbReference>
<evidence type="ECO:0000259" key="10">
    <source>
        <dbReference type="PROSITE" id="PS51210"/>
    </source>
</evidence>